<evidence type="ECO:0000256" key="8">
    <source>
        <dbReference type="ARBA" id="ARBA00048212"/>
    </source>
</evidence>
<dbReference type="PATRIC" id="fig|1300348.6.peg.1807"/>
<comment type="catalytic activity">
    <reaction evidence="8">
        <text>L-valine + 2-oxoglutarate = 3-methyl-2-oxobutanoate + L-glutamate</text>
        <dbReference type="Rhea" id="RHEA:24813"/>
        <dbReference type="ChEBI" id="CHEBI:11851"/>
        <dbReference type="ChEBI" id="CHEBI:16810"/>
        <dbReference type="ChEBI" id="CHEBI:29985"/>
        <dbReference type="ChEBI" id="CHEBI:57762"/>
        <dbReference type="EC" id="2.6.1.42"/>
    </reaction>
</comment>
<evidence type="ECO:0000256" key="6">
    <source>
        <dbReference type="ARBA" id="ARBA00013053"/>
    </source>
</evidence>
<dbReference type="GO" id="GO:0046394">
    <property type="term" value="P:carboxylic acid biosynthetic process"/>
    <property type="evidence" value="ECO:0007669"/>
    <property type="project" value="UniProtKB-ARBA"/>
</dbReference>
<evidence type="ECO:0000256" key="3">
    <source>
        <dbReference type="ARBA" id="ARBA00004931"/>
    </source>
</evidence>
<dbReference type="PANTHER" id="PTHR42743:SF11">
    <property type="entry name" value="AMINODEOXYCHORISMATE LYASE"/>
    <property type="match status" value="1"/>
</dbReference>
<proteinExistence type="inferred from homology"/>
<dbReference type="Gene3D" id="3.30.470.10">
    <property type="match status" value="1"/>
</dbReference>
<dbReference type="InterPro" id="IPR050571">
    <property type="entry name" value="Class-IV_PLP-Dep_Aminotrnsfr"/>
</dbReference>
<evidence type="ECO:0000256" key="11">
    <source>
        <dbReference type="RuleBase" id="RU004106"/>
    </source>
</evidence>
<dbReference type="CDD" id="cd00449">
    <property type="entry name" value="PLPDE_IV"/>
    <property type="match status" value="1"/>
</dbReference>
<dbReference type="AlphaFoldDB" id="A0A0N0UNR6"/>
<organism evidence="13 14">
    <name type="scientific">Polaribacter dokdonensis DSW-5</name>
    <dbReference type="NCBI Taxonomy" id="1300348"/>
    <lineage>
        <taxon>Bacteria</taxon>
        <taxon>Pseudomonadati</taxon>
        <taxon>Bacteroidota</taxon>
        <taxon>Flavobacteriia</taxon>
        <taxon>Flavobacteriales</taxon>
        <taxon>Flavobacteriaceae</taxon>
    </lineage>
</organism>
<keyword evidence="13" id="KW-0032">Aminotransferase</keyword>
<accession>A0A0N0UNR6</accession>
<evidence type="ECO:0000256" key="5">
    <source>
        <dbReference type="ARBA" id="ARBA00009320"/>
    </source>
</evidence>
<dbReference type="InterPro" id="IPR001544">
    <property type="entry name" value="Aminotrans_IV"/>
</dbReference>
<dbReference type="EMBL" id="LGBR01000001">
    <property type="protein sequence ID" value="KOY52248.1"/>
    <property type="molecule type" value="Genomic_DNA"/>
</dbReference>
<dbReference type="Pfam" id="PF01063">
    <property type="entry name" value="Aminotran_4"/>
    <property type="match status" value="1"/>
</dbReference>
<dbReference type="SUPFAM" id="SSF56752">
    <property type="entry name" value="D-aminoacid aminotransferase-like PLP-dependent enzymes"/>
    <property type="match status" value="1"/>
</dbReference>
<evidence type="ECO:0000313" key="13">
    <source>
        <dbReference type="EMBL" id="KOY52248.1"/>
    </source>
</evidence>
<evidence type="ECO:0000256" key="2">
    <source>
        <dbReference type="ARBA" id="ARBA00004824"/>
    </source>
</evidence>
<sequence>MMVNYNGKLLNEEDLNISIQNRGFKYGDSIFETIKIFKNKVVFWEDHYFRLMASMRMLRMKIPLKFTLEYLEQEILKTVKENNNSDLSRVRLNVFRKDGGLYTPITNEIDYTIQVNSINYITKENYKIDVFKDFYNYSGLLSTVKTNNRMVNTLASIYAKENDLDNCVLINERKGVVEVSNGNIFVLKDNVVKTPSLNEGCIKGIVRKKVIEIISKNDNYILEETTISPFEIQKADEVFITNAIIGIQPVTNYKKKSFKTEFGNKIAKSLNVLEFTSN</sequence>
<comment type="similarity">
    <text evidence="5 11">Belongs to the class-IV pyridoxal-phosphate-dependent aminotransferase family.</text>
</comment>
<dbReference type="InterPro" id="IPR018300">
    <property type="entry name" value="Aminotrans_IV_CS"/>
</dbReference>
<evidence type="ECO:0000256" key="4">
    <source>
        <dbReference type="ARBA" id="ARBA00005072"/>
    </source>
</evidence>
<protein>
    <recommendedName>
        <fullName evidence="6">branched-chain-amino-acid transaminase</fullName>
        <ecNumber evidence="6">2.6.1.42</ecNumber>
    </recommendedName>
</protein>
<comment type="caution">
    <text evidence="13">The sequence shown here is derived from an EMBL/GenBank/DDBJ whole genome shotgun (WGS) entry which is preliminary data.</text>
</comment>
<dbReference type="Gene3D" id="3.20.10.10">
    <property type="entry name" value="D-amino Acid Aminotransferase, subunit A, domain 2"/>
    <property type="match status" value="1"/>
</dbReference>
<evidence type="ECO:0000256" key="9">
    <source>
        <dbReference type="ARBA" id="ARBA00048798"/>
    </source>
</evidence>
<comment type="cofactor">
    <cofactor evidence="1 12">
        <name>pyridoxal 5'-phosphate</name>
        <dbReference type="ChEBI" id="CHEBI:597326"/>
    </cofactor>
</comment>
<evidence type="ECO:0000313" key="14">
    <source>
        <dbReference type="Proteomes" id="UP000037716"/>
    </source>
</evidence>
<evidence type="ECO:0000256" key="10">
    <source>
        <dbReference type="ARBA" id="ARBA00049229"/>
    </source>
</evidence>
<comment type="pathway">
    <text evidence="4">Amino-acid biosynthesis; L-leucine biosynthesis; L-leucine from 3-methyl-2-oxobutanoate: step 4/4.</text>
</comment>
<dbReference type="EC" id="2.6.1.42" evidence="6"/>
<comment type="pathway">
    <text evidence="3">Amino-acid biosynthesis; L-valine biosynthesis; L-valine from pyruvate: step 4/4.</text>
</comment>
<reference evidence="13 14" key="1">
    <citation type="submission" date="2015-07" db="EMBL/GenBank/DDBJ databases">
        <title>Genome of Polaribacter dokdonenesis DSW-5, isolated from seawater off Dokdo in Korea.</title>
        <authorList>
            <person name="Yoon K."/>
            <person name="Song J.Y."/>
            <person name="Kim J.F."/>
        </authorList>
    </citation>
    <scope>NUCLEOTIDE SEQUENCE [LARGE SCALE GENOMIC DNA]</scope>
    <source>
        <strain evidence="13 14">DSW-5</strain>
    </source>
</reference>
<dbReference type="GO" id="GO:0004084">
    <property type="term" value="F:branched-chain-amino-acid transaminase activity"/>
    <property type="evidence" value="ECO:0007669"/>
    <property type="project" value="UniProtKB-EC"/>
</dbReference>
<evidence type="ECO:0000256" key="1">
    <source>
        <dbReference type="ARBA" id="ARBA00001933"/>
    </source>
</evidence>
<dbReference type="PROSITE" id="PS00770">
    <property type="entry name" value="AA_TRANSFER_CLASS_4"/>
    <property type="match status" value="1"/>
</dbReference>
<evidence type="ECO:0000256" key="7">
    <source>
        <dbReference type="ARBA" id="ARBA00022898"/>
    </source>
</evidence>
<comment type="catalytic activity">
    <reaction evidence="10">
        <text>L-leucine + 2-oxoglutarate = 4-methyl-2-oxopentanoate + L-glutamate</text>
        <dbReference type="Rhea" id="RHEA:18321"/>
        <dbReference type="ChEBI" id="CHEBI:16810"/>
        <dbReference type="ChEBI" id="CHEBI:17865"/>
        <dbReference type="ChEBI" id="CHEBI:29985"/>
        <dbReference type="ChEBI" id="CHEBI:57427"/>
        <dbReference type="EC" id="2.6.1.42"/>
    </reaction>
</comment>
<evidence type="ECO:0000256" key="12">
    <source>
        <dbReference type="RuleBase" id="RU004516"/>
    </source>
</evidence>
<comment type="catalytic activity">
    <reaction evidence="9">
        <text>L-isoleucine + 2-oxoglutarate = (S)-3-methyl-2-oxopentanoate + L-glutamate</text>
        <dbReference type="Rhea" id="RHEA:24801"/>
        <dbReference type="ChEBI" id="CHEBI:16810"/>
        <dbReference type="ChEBI" id="CHEBI:29985"/>
        <dbReference type="ChEBI" id="CHEBI:35146"/>
        <dbReference type="ChEBI" id="CHEBI:58045"/>
        <dbReference type="EC" id="2.6.1.42"/>
    </reaction>
</comment>
<dbReference type="InterPro" id="IPR043131">
    <property type="entry name" value="BCAT-like_N"/>
</dbReference>
<keyword evidence="7 12" id="KW-0663">Pyridoxal phosphate</keyword>
<dbReference type="Proteomes" id="UP000037716">
    <property type="component" value="Unassembled WGS sequence"/>
</dbReference>
<dbReference type="PANTHER" id="PTHR42743">
    <property type="entry name" value="AMINO-ACID AMINOTRANSFERASE"/>
    <property type="match status" value="1"/>
</dbReference>
<comment type="pathway">
    <text evidence="2">Amino-acid biosynthesis; L-isoleucine biosynthesis; L-isoleucine from 2-oxobutanoate: step 4/4.</text>
</comment>
<gene>
    <name evidence="13" type="ORF">I602_1808</name>
</gene>
<dbReference type="STRING" id="1300348.I602_1808"/>
<name>A0A0N0UNR6_9FLAO</name>
<dbReference type="InterPro" id="IPR036038">
    <property type="entry name" value="Aminotransferase-like"/>
</dbReference>
<dbReference type="InterPro" id="IPR043132">
    <property type="entry name" value="BCAT-like_C"/>
</dbReference>
<keyword evidence="13" id="KW-0808">Transferase</keyword>